<dbReference type="KEGG" id="bgm:CAL15_01200"/>
<accession>A0A1W6Z7L8</accession>
<dbReference type="Gene3D" id="3.40.190.10">
    <property type="entry name" value="Periplasmic binding protein-like II"/>
    <property type="match status" value="1"/>
</dbReference>
<dbReference type="STRING" id="463040.CAL15_01200"/>
<protein>
    <recommendedName>
        <fullName evidence="5">ABC transporter substrate-binding protein</fullName>
    </recommendedName>
</protein>
<evidence type="ECO:0008006" key="5">
    <source>
        <dbReference type="Google" id="ProtNLM"/>
    </source>
</evidence>
<dbReference type="EMBL" id="CP021111">
    <property type="protein sequence ID" value="ARP93120.1"/>
    <property type="molecule type" value="Genomic_DNA"/>
</dbReference>
<keyword evidence="4" id="KW-1185">Reference proteome</keyword>
<keyword evidence="2" id="KW-0732">Signal</keyword>
<evidence type="ECO:0000256" key="2">
    <source>
        <dbReference type="SAM" id="SignalP"/>
    </source>
</evidence>
<dbReference type="Pfam" id="PF03401">
    <property type="entry name" value="TctC"/>
    <property type="match status" value="1"/>
</dbReference>
<reference evidence="3 4" key="1">
    <citation type="submission" date="2017-05" db="EMBL/GenBank/DDBJ databases">
        <title>Complete and WGS of Bordetella genogroups.</title>
        <authorList>
            <person name="Spilker T."/>
            <person name="LiPuma J."/>
        </authorList>
    </citation>
    <scope>NUCLEOTIDE SEQUENCE [LARGE SCALE GENOMIC DNA]</scope>
    <source>
        <strain evidence="3 4">AU7206</strain>
    </source>
</reference>
<dbReference type="OrthoDB" id="9780943at2"/>
<dbReference type="InterPro" id="IPR005064">
    <property type="entry name" value="BUG"/>
</dbReference>
<dbReference type="RefSeq" id="WP_086076957.1">
    <property type="nucleotide sequence ID" value="NZ_CP021111.1"/>
</dbReference>
<feature type="chain" id="PRO_5013026632" description="ABC transporter substrate-binding protein" evidence="2">
    <location>
        <begin position="26"/>
        <end position="329"/>
    </location>
</feature>
<dbReference type="PANTHER" id="PTHR42928:SF5">
    <property type="entry name" value="BLR1237 PROTEIN"/>
    <property type="match status" value="1"/>
</dbReference>
<dbReference type="CDD" id="cd13578">
    <property type="entry name" value="PBP2_Bug27"/>
    <property type="match status" value="1"/>
</dbReference>
<dbReference type="PANTHER" id="PTHR42928">
    <property type="entry name" value="TRICARBOXYLATE-BINDING PROTEIN"/>
    <property type="match status" value="1"/>
</dbReference>
<evidence type="ECO:0000313" key="4">
    <source>
        <dbReference type="Proteomes" id="UP000194161"/>
    </source>
</evidence>
<dbReference type="SUPFAM" id="SSF53850">
    <property type="entry name" value="Periplasmic binding protein-like II"/>
    <property type="match status" value="1"/>
</dbReference>
<dbReference type="InterPro" id="IPR042100">
    <property type="entry name" value="Bug_dom1"/>
</dbReference>
<name>A0A1W6Z7L8_9BORD</name>
<sequence>MTNPFRILLALFGLAIGLAPGHAPAQDWPAKPVTLVIPFPPGNTADLVARALQDPLGKALGQAIIVDNKPGAGGNIAVQNVARAPSDGYTLLLTTGSPLVINPALYRDLPFDAERDFAPVAIIGSIPMVLIARNSLPVNSMAEFLSYTRQNEFSLTYASVGQGTFTHLGMELFTRAAGLDLTHSPYKGASAAHLDLIGGRVDFMFDSVASSNALLKGGRVKALAVTSPQRSPFLPDVPTMVESADDSLADFEVTVWTGLFAPAGTPAEVVTRLNREIGVLLRSPAFTEQLAQQFIRADTPLTPEQFEQRVQSDRARWMGLSRNINLALQ</sequence>
<evidence type="ECO:0000313" key="3">
    <source>
        <dbReference type="EMBL" id="ARP93120.1"/>
    </source>
</evidence>
<feature type="signal peptide" evidence="2">
    <location>
        <begin position="1"/>
        <end position="25"/>
    </location>
</feature>
<comment type="similarity">
    <text evidence="1">Belongs to the UPF0065 (bug) family.</text>
</comment>
<evidence type="ECO:0000256" key="1">
    <source>
        <dbReference type="ARBA" id="ARBA00006987"/>
    </source>
</evidence>
<gene>
    <name evidence="3" type="ORF">CAL15_01200</name>
</gene>
<dbReference type="AlphaFoldDB" id="A0A1W6Z7L8"/>
<organism evidence="3 4">
    <name type="scientific">Bordetella genomosp. 13</name>
    <dbReference type="NCBI Taxonomy" id="463040"/>
    <lineage>
        <taxon>Bacteria</taxon>
        <taxon>Pseudomonadati</taxon>
        <taxon>Pseudomonadota</taxon>
        <taxon>Betaproteobacteria</taxon>
        <taxon>Burkholderiales</taxon>
        <taxon>Alcaligenaceae</taxon>
        <taxon>Bordetella</taxon>
    </lineage>
</organism>
<dbReference type="PIRSF" id="PIRSF017082">
    <property type="entry name" value="YflP"/>
    <property type="match status" value="1"/>
</dbReference>
<dbReference type="Proteomes" id="UP000194161">
    <property type="component" value="Chromosome"/>
</dbReference>
<proteinExistence type="inferred from homology"/>
<dbReference type="Gene3D" id="3.40.190.150">
    <property type="entry name" value="Bordetella uptake gene, domain 1"/>
    <property type="match status" value="1"/>
</dbReference>